<sequence>MPPRGVLLGHYYGTGSIEETDARIGRKPAIHLSYYDWSTDWATSAATRADLADGRIPLINWEPFGVSFDDIVDGKLDGDIEARADSAKALGKKVLLDFAAEMNESASWGGHSPDKYIAAYRRVHDIFVSRGAENVVWIWCPNNTDSPNSPPAMSYYPGDGYVDWTGVDGYNWGTSEEGFSWQSFEEVFAAAYEQLAGLRKPIIIGEMASDEVGGSKAQWINEVAPTLRQRFPLIKAAVWFDVAKERHWQVNSSPSSLAAYRDLAKDPYFNPRG</sequence>
<evidence type="ECO:0000313" key="7">
    <source>
        <dbReference type="Proteomes" id="UP000093695"/>
    </source>
</evidence>
<keyword evidence="3 4" id="KW-0326">Glycosidase</keyword>
<evidence type="ECO:0000256" key="3">
    <source>
        <dbReference type="ARBA" id="ARBA00023295"/>
    </source>
</evidence>
<accession>A0A193CB47</accession>
<organism evidence="6 7">
    <name type="scientific">Amycolatopsis orientalis</name>
    <name type="common">Nocardia orientalis</name>
    <dbReference type="NCBI Taxonomy" id="31958"/>
    <lineage>
        <taxon>Bacteria</taxon>
        <taxon>Bacillati</taxon>
        <taxon>Actinomycetota</taxon>
        <taxon>Actinomycetes</taxon>
        <taxon>Pseudonocardiales</taxon>
        <taxon>Pseudonocardiaceae</taxon>
        <taxon>Amycolatopsis</taxon>
    </lineage>
</organism>
<name>A0A193CB47_AMYOR</name>
<dbReference type="InterPro" id="IPR000805">
    <property type="entry name" value="Glyco_hydro_26"/>
</dbReference>
<evidence type="ECO:0000256" key="2">
    <source>
        <dbReference type="ARBA" id="ARBA00022801"/>
    </source>
</evidence>
<protein>
    <recommendedName>
        <fullName evidence="5">GH26 domain-containing protein</fullName>
    </recommendedName>
</protein>
<dbReference type="AlphaFoldDB" id="A0A193CB47"/>
<dbReference type="Proteomes" id="UP000093695">
    <property type="component" value="Chromosome"/>
</dbReference>
<dbReference type="InterPro" id="IPR017853">
    <property type="entry name" value="GH"/>
</dbReference>
<gene>
    <name evidence="6" type="ORF">SD37_09900</name>
</gene>
<evidence type="ECO:0000313" key="6">
    <source>
        <dbReference type="EMBL" id="ANN21679.1"/>
    </source>
</evidence>
<dbReference type="GO" id="GO:0006080">
    <property type="term" value="P:substituted mannan metabolic process"/>
    <property type="evidence" value="ECO:0007669"/>
    <property type="project" value="InterPro"/>
</dbReference>
<dbReference type="Pfam" id="PF02156">
    <property type="entry name" value="Glyco_hydro_26"/>
    <property type="match status" value="1"/>
</dbReference>
<evidence type="ECO:0000256" key="1">
    <source>
        <dbReference type="ARBA" id="ARBA00007754"/>
    </source>
</evidence>
<proteinExistence type="inferred from homology"/>
<dbReference type="EMBL" id="CP016174">
    <property type="protein sequence ID" value="ANN21679.1"/>
    <property type="molecule type" value="Genomic_DNA"/>
</dbReference>
<dbReference type="GO" id="GO:0016985">
    <property type="term" value="F:mannan endo-1,4-beta-mannosidase activity"/>
    <property type="evidence" value="ECO:0007669"/>
    <property type="project" value="InterPro"/>
</dbReference>
<reference evidence="6 7" key="1">
    <citation type="journal article" date="2015" name="Genome Announc.">
        <title>Draft Genome Sequence of Norvancomycin-Producing Strain Amycolatopsis orientalis CPCC200066.</title>
        <authorList>
            <person name="Lei X."/>
            <person name="Yuan F."/>
            <person name="Shi Y."/>
            <person name="Li X."/>
            <person name="Wang L."/>
            <person name="Hong B."/>
        </authorList>
    </citation>
    <scope>NUCLEOTIDE SEQUENCE [LARGE SCALE GENOMIC DNA]</scope>
    <source>
        <strain evidence="6 7">B-37</strain>
    </source>
</reference>
<evidence type="ECO:0000256" key="4">
    <source>
        <dbReference type="PROSITE-ProRule" id="PRU01100"/>
    </source>
</evidence>
<dbReference type="PANTHER" id="PTHR40079:SF4">
    <property type="entry name" value="GH26 DOMAIN-CONTAINING PROTEIN-RELATED"/>
    <property type="match status" value="1"/>
</dbReference>
<dbReference type="PANTHER" id="PTHR40079">
    <property type="entry name" value="MANNAN ENDO-1,4-BETA-MANNOSIDASE E-RELATED"/>
    <property type="match status" value="1"/>
</dbReference>
<feature type="active site" description="Proton donor" evidence="4">
    <location>
        <position position="101"/>
    </location>
</feature>
<keyword evidence="2 4" id="KW-0378">Hydrolase</keyword>
<dbReference type="PROSITE" id="PS51764">
    <property type="entry name" value="GH26"/>
    <property type="match status" value="1"/>
</dbReference>
<feature type="active site" description="Nucleophile" evidence="4">
    <location>
        <position position="206"/>
    </location>
</feature>
<comment type="similarity">
    <text evidence="1 4">Belongs to the glycosyl hydrolase 26 family.</text>
</comment>
<dbReference type="STRING" id="31958.SD37_09900"/>
<dbReference type="SUPFAM" id="SSF51445">
    <property type="entry name" value="(Trans)glycosidases"/>
    <property type="match status" value="1"/>
</dbReference>
<dbReference type="KEGG" id="aori:SD37_09900"/>
<evidence type="ECO:0000259" key="5">
    <source>
        <dbReference type="PROSITE" id="PS51764"/>
    </source>
</evidence>
<feature type="domain" description="GH26" evidence="5">
    <location>
        <begin position="1"/>
        <end position="273"/>
    </location>
</feature>
<keyword evidence="7" id="KW-1185">Reference proteome</keyword>
<dbReference type="InterPro" id="IPR022790">
    <property type="entry name" value="GH26_dom"/>
</dbReference>
<dbReference type="Gene3D" id="3.20.20.80">
    <property type="entry name" value="Glycosidases"/>
    <property type="match status" value="1"/>
</dbReference>